<keyword evidence="3" id="KW-1185">Reference proteome</keyword>
<gene>
    <name evidence="2" type="ORF">Lspi_2150</name>
</gene>
<feature type="signal peptide" evidence="1">
    <location>
        <begin position="1"/>
        <end position="20"/>
    </location>
</feature>
<feature type="chain" id="PRO_5006918063" description="DUF2845 domain-containing protein" evidence="1">
    <location>
        <begin position="21"/>
        <end position="198"/>
    </location>
</feature>
<dbReference type="Pfam" id="PF11006">
    <property type="entry name" value="DUF2845"/>
    <property type="match status" value="2"/>
</dbReference>
<comment type="caution">
    <text evidence="2">The sequence shown here is derived from an EMBL/GenBank/DDBJ whole genome shotgun (WGS) entry which is preliminary data.</text>
</comment>
<dbReference type="Proteomes" id="UP000054877">
    <property type="component" value="Unassembled WGS sequence"/>
</dbReference>
<name>A0A0W0YX99_LEGSP</name>
<dbReference type="PATRIC" id="fig|452.5.peg.2366"/>
<reference evidence="2 3" key="1">
    <citation type="submission" date="2015-11" db="EMBL/GenBank/DDBJ databases">
        <title>Genomic analysis of 38 Legionella species identifies large and diverse effector repertoires.</title>
        <authorList>
            <person name="Burstein D."/>
            <person name="Amaro F."/>
            <person name="Zusman T."/>
            <person name="Lifshitz Z."/>
            <person name="Cohen O."/>
            <person name="Gilbert J.A."/>
            <person name="Pupko T."/>
            <person name="Shuman H.A."/>
            <person name="Segal G."/>
        </authorList>
    </citation>
    <scope>NUCLEOTIDE SEQUENCE [LARGE SCALE GENOMIC DNA]</scope>
    <source>
        <strain evidence="2 3">Mt.St.Helens-9</strain>
    </source>
</reference>
<organism evidence="2 3">
    <name type="scientific">Legionella spiritensis</name>
    <dbReference type="NCBI Taxonomy" id="452"/>
    <lineage>
        <taxon>Bacteria</taxon>
        <taxon>Pseudomonadati</taxon>
        <taxon>Pseudomonadota</taxon>
        <taxon>Gammaproteobacteria</taxon>
        <taxon>Legionellales</taxon>
        <taxon>Legionellaceae</taxon>
        <taxon>Legionella</taxon>
    </lineage>
</organism>
<dbReference type="STRING" id="452.Lspi_2150"/>
<keyword evidence="1" id="KW-0732">Signal</keyword>
<sequence length="198" mass="20957">MIKQTLTTLGLATVSLSVFAAQSVYCPQRSGYINVGMTQEQVLNACGQPLSKQESNTPVTEKVPVQQLMYNNQGAPKAFYGVWAIPVGNSNTGFAQPFGSNTGGAQLQVDITDNKVSGVKINGSDANAFSICGGTSIQIGDPASKVYGACGDPSLTNKTFINKPIPSTQKPEVWVYQPGQYQSPVSLTFVNGKLQSID</sequence>
<dbReference type="OrthoDB" id="5642748at2"/>
<evidence type="ECO:0008006" key="4">
    <source>
        <dbReference type="Google" id="ProtNLM"/>
    </source>
</evidence>
<dbReference type="AlphaFoldDB" id="A0A0W0YX99"/>
<evidence type="ECO:0000313" key="3">
    <source>
        <dbReference type="Proteomes" id="UP000054877"/>
    </source>
</evidence>
<evidence type="ECO:0000313" key="2">
    <source>
        <dbReference type="EMBL" id="KTD61520.1"/>
    </source>
</evidence>
<evidence type="ECO:0000256" key="1">
    <source>
        <dbReference type="SAM" id="SignalP"/>
    </source>
</evidence>
<dbReference type="InterPro" id="IPR021268">
    <property type="entry name" value="DUF2845"/>
</dbReference>
<protein>
    <recommendedName>
        <fullName evidence="4">DUF2845 domain-containing protein</fullName>
    </recommendedName>
</protein>
<proteinExistence type="predicted"/>
<accession>A0A0W0YX99</accession>
<dbReference type="EMBL" id="LNYX01000031">
    <property type="protein sequence ID" value="KTD61520.1"/>
    <property type="molecule type" value="Genomic_DNA"/>
</dbReference>
<dbReference type="RefSeq" id="WP_058484069.1">
    <property type="nucleotide sequence ID" value="NZ_CAAAII010000010.1"/>
</dbReference>